<dbReference type="RefSeq" id="WP_184493748.1">
    <property type="nucleotide sequence ID" value="NZ_JACIJO010000001.1"/>
</dbReference>
<evidence type="ECO:0000313" key="2">
    <source>
        <dbReference type="EMBL" id="MBB6325479.1"/>
    </source>
</evidence>
<evidence type="ECO:0000259" key="1">
    <source>
        <dbReference type="PROSITE" id="PS50206"/>
    </source>
</evidence>
<dbReference type="Proteomes" id="UP000588604">
    <property type="component" value="Unassembled WGS sequence"/>
</dbReference>
<dbReference type="InterPro" id="IPR001763">
    <property type="entry name" value="Rhodanese-like_dom"/>
</dbReference>
<dbReference type="PANTHER" id="PTHR43031:SF1">
    <property type="entry name" value="PYRIDINE NUCLEOTIDE-DISULPHIDE OXIDOREDUCTASE"/>
    <property type="match status" value="1"/>
</dbReference>
<proteinExistence type="predicted"/>
<keyword evidence="3" id="KW-1185">Reference proteome</keyword>
<keyword evidence="2" id="KW-0808">Transferase</keyword>
<reference evidence="2 3" key="1">
    <citation type="submission" date="2020-08" db="EMBL/GenBank/DDBJ databases">
        <title>Genomic Encyclopedia of Type Strains, Phase IV (KMG-IV): sequencing the most valuable type-strain genomes for metagenomic binning, comparative biology and taxonomic classification.</title>
        <authorList>
            <person name="Goeker M."/>
        </authorList>
    </citation>
    <scope>NUCLEOTIDE SEQUENCE [LARGE SCALE GENOMIC DNA]</scope>
    <source>
        <strain evidence="2 3">DSM 102044</strain>
    </source>
</reference>
<dbReference type="InterPro" id="IPR036873">
    <property type="entry name" value="Rhodanese-like_dom_sf"/>
</dbReference>
<accession>A0A841MJH6</accession>
<dbReference type="PROSITE" id="PS50206">
    <property type="entry name" value="RHODANESE_3"/>
    <property type="match status" value="1"/>
</dbReference>
<name>A0A841MJH6_9BACT</name>
<dbReference type="EMBL" id="JACIJO010000001">
    <property type="protein sequence ID" value="MBB6325479.1"/>
    <property type="molecule type" value="Genomic_DNA"/>
</dbReference>
<organism evidence="2 3">
    <name type="scientific">Algoriphagus iocasae</name>
    <dbReference type="NCBI Taxonomy" id="1836499"/>
    <lineage>
        <taxon>Bacteria</taxon>
        <taxon>Pseudomonadati</taxon>
        <taxon>Bacteroidota</taxon>
        <taxon>Cytophagia</taxon>
        <taxon>Cytophagales</taxon>
        <taxon>Cyclobacteriaceae</taxon>
        <taxon>Algoriphagus</taxon>
    </lineage>
</organism>
<dbReference type="AlphaFoldDB" id="A0A841MJH6"/>
<dbReference type="InterPro" id="IPR050229">
    <property type="entry name" value="GlpE_sulfurtransferase"/>
</dbReference>
<dbReference type="SUPFAM" id="SSF52821">
    <property type="entry name" value="Rhodanese/Cell cycle control phosphatase"/>
    <property type="match status" value="1"/>
</dbReference>
<protein>
    <submittedName>
        <fullName evidence="2">Rhodanese-related sulfurtransferase</fullName>
    </submittedName>
</protein>
<feature type="domain" description="Rhodanese" evidence="1">
    <location>
        <begin position="22"/>
        <end position="104"/>
    </location>
</feature>
<sequence>MLGIDVNKYESLPAGRFYDLVLESETVVIDVRSEGEVLSGKIQGALNFDVSSNRFVNQIENLHKETTYLIYCRSGNRSVMACQIMVELGFKNLKNLKYGLVAWPFGTV</sequence>
<evidence type="ECO:0000313" key="3">
    <source>
        <dbReference type="Proteomes" id="UP000588604"/>
    </source>
</evidence>
<comment type="caution">
    <text evidence="2">The sequence shown here is derived from an EMBL/GenBank/DDBJ whole genome shotgun (WGS) entry which is preliminary data.</text>
</comment>
<dbReference type="Pfam" id="PF00581">
    <property type="entry name" value="Rhodanese"/>
    <property type="match status" value="1"/>
</dbReference>
<dbReference type="GO" id="GO:0016740">
    <property type="term" value="F:transferase activity"/>
    <property type="evidence" value="ECO:0007669"/>
    <property type="project" value="UniProtKB-KW"/>
</dbReference>
<dbReference type="PANTHER" id="PTHR43031">
    <property type="entry name" value="FAD-DEPENDENT OXIDOREDUCTASE"/>
    <property type="match status" value="1"/>
</dbReference>
<dbReference type="Gene3D" id="3.40.250.10">
    <property type="entry name" value="Rhodanese-like domain"/>
    <property type="match status" value="1"/>
</dbReference>
<dbReference type="SMART" id="SM00450">
    <property type="entry name" value="RHOD"/>
    <property type="match status" value="1"/>
</dbReference>
<gene>
    <name evidence="2" type="ORF">FHS59_001094</name>
</gene>
<dbReference type="CDD" id="cd00158">
    <property type="entry name" value="RHOD"/>
    <property type="match status" value="1"/>
</dbReference>